<dbReference type="GO" id="GO:0016020">
    <property type="term" value="C:membrane"/>
    <property type="evidence" value="ECO:0007669"/>
    <property type="project" value="UniProtKB-SubCell"/>
</dbReference>
<keyword evidence="3" id="KW-1133">Transmembrane helix</keyword>
<dbReference type="Proteomes" id="UP000694850">
    <property type="component" value="Unplaced"/>
</dbReference>
<dbReference type="AlphaFoldDB" id="A0A8B7B245"/>
<keyword evidence="5" id="KW-1185">Reference proteome</keyword>
<evidence type="ECO:0000256" key="3">
    <source>
        <dbReference type="ARBA" id="ARBA00022989"/>
    </source>
</evidence>
<evidence type="ECO:0000256" key="1">
    <source>
        <dbReference type="ARBA" id="ARBA00004141"/>
    </source>
</evidence>
<evidence type="ECO:0000256" key="2">
    <source>
        <dbReference type="ARBA" id="ARBA00022692"/>
    </source>
</evidence>
<evidence type="ECO:0000256" key="4">
    <source>
        <dbReference type="ARBA" id="ARBA00023136"/>
    </source>
</evidence>
<sequence length="612" mass="64790">MAGTTADATGTAGDRPGAARAVSALLGYRVYARRWVFLLVVSLLSCSNATLWLSFAPVADTVAKHFSLSIEHINWLSLVYLLVSIPFGVVAMWVLDSVGLRGTIILGAWLNFLGSVLRTVPCMVWVWNPFAYLMAGQSLCALAQTLVVFSPAKLAAVWFPEHQRATANMIATMSNPLGILLANVLSPALVKNESDIILMLPAYVIPAGVVCLLATTCLCESAPPSPPSAGAANSTSEKFLDGLKLLVLNKAYVILALCFGAGIGIFSSFSALLEQILCVRGYSNDFAGLCGALFIVFGFLGALILGMYVDRTKHFTEVTKIGFCLTSMACVGFAVVSQLPGQAIWLAVTCSLFGFFGLSIAPVAMELAVECSFPVGEGAATGLVFVLGQIEGALIMVLLTALTQRRAEPSYSTCQHGEPPLDWTVPVLLMAGLCTACSCVFMFFFHTPYRRLQVEASASPCIQEDCVQGSTTTTTVPSWQPHPVSPGQHPQPALPQDPRDVEIKSTGGGSGVDRSAGLLEAGPGEPDPHVPFLGDAVTAVCAGSLGQGASTLQMHRDSAPRHVQRTADGLSPREALWLQQEELLFGRSQPGEPLEWTEVGGPGSENPVLDLG</sequence>
<dbReference type="CTD" id="84179"/>
<gene>
    <name evidence="6" type="primary">SLC49A3</name>
</gene>
<keyword evidence="2" id="KW-0812">Transmembrane</keyword>
<dbReference type="InterPro" id="IPR011701">
    <property type="entry name" value="MFS"/>
</dbReference>
<dbReference type="InterPro" id="IPR020846">
    <property type="entry name" value="MFS_dom"/>
</dbReference>
<dbReference type="Gene3D" id="1.20.1250.20">
    <property type="entry name" value="MFS general substrate transporter like domains"/>
    <property type="match status" value="2"/>
</dbReference>
<dbReference type="CDD" id="cd17399">
    <property type="entry name" value="MFS_MFSD7"/>
    <property type="match status" value="1"/>
</dbReference>
<name>A0A8B7B245_ORYAF</name>
<dbReference type="PROSITE" id="PS50850">
    <property type="entry name" value="MFS"/>
    <property type="match status" value="1"/>
</dbReference>
<dbReference type="GeneID" id="103209872"/>
<protein>
    <submittedName>
        <fullName evidence="6">Solute carrier family 49 member A3</fullName>
    </submittedName>
</protein>
<dbReference type="SUPFAM" id="SSF103473">
    <property type="entry name" value="MFS general substrate transporter"/>
    <property type="match status" value="1"/>
</dbReference>
<evidence type="ECO:0000313" key="5">
    <source>
        <dbReference type="Proteomes" id="UP000694850"/>
    </source>
</evidence>
<dbReference type="PANTHER" id="PTHR10924">
    <property type="entry name" value="MAJOR FACILITATOR SUPERFAMILY PROTEIN-RELATED"/>
    <property type="match status" value="1"/>
</dbReference>
<keyword evidence="4" id="KW-0472">Membrane</keyword>
<accession>A0A8B7B245</accession>
<dbReference type="GO" id="GO:0022857">
    <property type="term" value="F:transmembrane transporter activity"/>
    <property type="evidence" value="ECO:0007669"/>
    <property type="project" value="InterPro"/>
</dbReference>
<dbReference type="Pfam" id="PF07690">
    <property type="entry name" value="MFS_1"/>
    <property type="match status" value="1"/>
</dbReference>
<dbReference type="InterPro" id="IPR036259">
    <property type="entry name" value="MFS_trans_sf"/>
</dbReference>
<evidence type="ECO:0000313" key="6">
    <source>
        <dbReference type="RefSeq" id="XP_007953964.2"/>
    </source>
</evidence>
<dbReference type="InterPro" id="IPR049680">
    <property type="entry name" value="FLVCR1-2_SLC49-like"/>
</dbReference>
<comment type="subcellular location">
    <subcellularLocation>
        <location evidence="1">Membrane</location>
        <topology evidence="1">Multi-pass membrane protein</topology>
    </subcellularLocation>
</comment>
<dbReference type="RefSeq" id="XP_007953964.2">
    <property type="nucleotide sequence ID" value="XM_007955773.2"/>
</dbReference>
<proteinExistence type="predicted"/>
<organism evidence="5 6">
    <name type="scientific">Orycteropus afer afer</name>
    <dbReference type="NCBI Taxonomy" id="1230840"/>
    <lineage>
        <taxon>Eukaryota</taxon>
        <taxon>Metazoa</taxon>
        <taxon>Chordata</taxon>
        <taxon>Craniata</taxon>
        <taxon>Vertebrata</taxon>
        <taxon>Euteleostomi</taxon>
        <taxon>Mammalia</taxon>
        <taxon>Eutheria</taxon>
        <taxon>Afrotheria</taxon>
        <taxon>Tubulidentata</taxon>
        <taxon>Orycteropodidae</taxon>
        <taxon>Orycteropus</taxon>
    </lineage>
</organism>
<dbReference type="OrthoDB" id="422206at2759"/>
<dbReference type="PANTHER" id="PTHR10924:SF6">
    <property type="entry name" value="SOLUTE CARRIER FAMILY 49 MEMBER A3"/>
    <property type="match status" value="1"/>
</dbReference>
<reference evidence="6" key="1">
    <citation type="submission" date="2025-08" db="UniProtKB">
        <authorList>
            <consortium name="RefSeq"/>
        </authorList>
    </citation>
    <scope>IDENTIFICATION</scope>
</reference>